<comment type="caution">
    <text evidence="2">The sequence shown here is derived from an EMBL/GenBank/DDBJ whole genome shotgun (WGS) entry which is preliminary data.</text>
</comment>
<dbReference type="Proteomes" id="UP000536835">
    <property type="component" value="Unassembled WGS sequence"/>
</dbReference>
<dbReference type="EMBL" id="JABFCX010000003">
    <property type="protein sequence ID" value="NNU16530.1"/>
    <property type="molecule type" value="Genomic_DNA"/>
</dbReference>
<evidence type="ECO:0000256" key="1">
    <source>
        <dbReference type="SAM" id="Phobius"/>
    </source>
</evidence>
<gene>
    <name evidence="2" type="ORF">HK107_09380</name>
</gene>
<dbReference type="RefSeq" id="WP_173199076.1">
    <property type="nucleotide sequence ID" value="NZ_JABFCX010000003.1"/>
</dbReference>
<sequence length="246" mass="28279">MILRRLTEHVRAQNWLAVGIDFVIVVVGVFIGIQVSNWNEVRQQRVEEAALIERLRVDFRRIGDDGERSRAFHESMVSDFRTLIEAVREGSFSEEDLPAIERALAFGDAFQTSADHSGTFTELLSSGRANLLQDKQLLDLLVEYQDFLERFAVARDFFIGRSEVIQVSFSRHFSLDMSWALTEAYADPTEVGTGIGAIDFQGMTDDPAFENAAEEYYRIHNYFTMWRLRIDARVDAILERLEEAQR</sequence>
<proteinExistence type="predicted"/>
<name>A0A7Y3RMV0_9PROT</name>
<reference evidence="2 3" key="1">
    <citation type="submission" date="2020-05" db="EMBL/GenBank/DDBJ databases">
        <title>Parvularcula mediterraneae sp. nov., isolated from polypropylene straw from shallow seawater of the seashore of Laganas in Zakynthos island, Greece.</title>
        <authorList>
            <person name="Szabo I."/>
            <person name="Al-Omari J."/>
            <person name="Rado J."/>
            <person name="Szerdahelyi G.S."/>
        </authorList>
    </citation>
    <scope>NUCLEOTIDE SEQUENCE [LARGE SCALE GENOMIC DNA]</scope>
    <source>
        <strain evidence="2 3">ZS-1/3</strain>
    </source>
</reference>
<keyword evidence="3" id="KW-1185">Reference proteome</keyword>
<organism evidence="2 3">
    <name type="scientific">Parvularcula mediterranea</name>
    <dbReference type="NCBI Taxonomy" id="2732508"/>
    <lineage>
        <taxon>Bacteria</taxon>
        <taxon>Pseudomonadati</taxon>
        <taxon>Pseudomonadota</taxon>
        <taxon>Alphaproteobacteria</taxon>
        <taxon>Parvularculales</taxon>
        <taxon>Parvularculaceae</taxon>
        <taxon>Parvularcula</taxon>
    </lineage>
</organism>
<evidence type="ECO:0000313" key="3">
    <source>
        <dbReference type="Proteomes" id="UP000536835"/>
    </source>
</evidence>
<dbReference type="AlphaFoldDB" id="A0A7Y3RMV0"/>
<feature type="transmembrane region" description="Helical" evidence="1">
    <location>
        <begin position="12"/>
        <end position="33"/>
    </location>
</feature>
<keyword evidence="1" id="KW-0812">Transmembrane</keyword>
<accession>A0A7Y3RMV0</accession>
<evidence type="ECO:0000313" key="2">
    <source>
        <dbReference type="EMBL" id="NNU16530.1"/>
    </source>
</evidence>
<protein>
    <submittedName>
        <fullName evidence="2">Uncharacterized protein</fullName>
    </submittedName>
</protein>
<keyword evidence="1" id="KW-1133">Transmembrane helix</keyword>
<keyword evidence="1" id="KW-0472">Membrane</keyword>